<dbReference type="PIRSF" id="PIRSF028177">
    <property type="entry name" value="Polyketide_synth_Omtfrase_TcmP"/>
    <property type="match status" value="1"/>
</dbReference>
<dbReference type="GO" id="GO:0032259">
    <property type="term" value="P:methylation"/>
    <property type="evidence" value="ECO:0007669"/>
    <property type="project" value="UniProtKB-KW"/>
</dbReference>
<dbReference type="InterPro" id="IPR007213">
    <property type="entry name" value="Ppm1/Ppm2/Tcmp"/>
</dbReference>
<dbReference type="Gene3D" id="3.40.50.150">
    <property type="entry name" value="Vaccinia Virus protein VP39"/>
    <property type="match status" value="1"/>
</dbReference>
<protein>
    <submittedName>
        <fullName evidence="3">Leucine carboxyl methyltransferase</fullName>
    </submittedName>
</protein>
<dbReference type="PANTHER" id="PTHR43619">
    <property type="entry name" value="S-ADENOSYL-L-METHIONINE-DEPENDENT METHYLTRANSFERASE YKTD-RELATED"/>
    <property type="match status" value="1"/>
</dbReference>
<dbReference type="PANTHER" id="PTHR43619:SF2">
    <property type="entry name" value="S-ADENOSYL-L-METHIONINE-DEPENDENT METHYLTRANSFERASES SUPERFAMILY PROTEIN"/>
    <property type="match status" value="1"/>
</dbReference>
<dbReference type="GO" id="GO:0008168">
    <property type="term" value="F:methyltransferase activity"/>
    <property type="evidence" value="ECO:0007669"/>
    <property type="project" value="UniProtKB-KW"/>
</dbReference>
<organism evidence="3">
    <name type="scientific">Paraprevotella clara</name>
    <dbReference type="NCBI Taxonomy" id="454154"/>
    <lineage>
        <taxon>Bacteria</taxon>
        <taxon>Pseudomonadati</taxon>
        <taxon>Bacteroidota</taxon>
        <taxon>Bacteroidia</taxon>
        <taxon>Bacteroidales</taxon>
        <taxon>Prevotellaceae</taxon>
        <taxon>Paraprevotella</taxon>
    </lineage>
</organism>
<reference evidence="3" key="1">
    <citation type="submission" date="2019-11" db="EMBL/GenBank/DDBJ databases">
        <authorList>
            <person name="Feng L."/>
        </authorList>
    </citation>
    <scope>NUCLEOTIDE SEQUENCE</scope>
    <source>
        <strain evidence="3">PclaraLFYP37</strain>
    </source>
</reference>
<keyword evidence="2 3" id="KW-0808">Transferase</keyword>
<gene>
    <name evidence="3" type="ORF">PCLFYP37_00520</name>
</gene>
<evidence type="ECO:0000256" key="1">
    <source>
        <dbReference type="ARBA" id="ARBA00022603"/>
    </source>
</evidence>
<accession>A0A6N3GPT4</accession>
<proteinExistence type="predicted"/>
<dbReference type="SUPFAM" id="SSF53335">
    <property type="entry name" value="S-adenosyl-L-methionine-dependent methyltransferases"/>
    <property type="match status" value="1"/>
</dbReference>
<evidence type="ECO:0000256" key="2">
    <source>
        <dbReference type="ARBA" id="ARBA00022679"/>
    </source>
</evidence>
<dbReference type="InterPro" id="IPR029063">
    <property type="entry name" value="SAM-dependent_MTases_sf"/>
</dbReference>
<sequence length="272" mass="31432">MKQKYEFKNVVAETLLIPLYMRAKESRRKGDAILKDTMAEQLVDSIEYDYSQFDGAKMSEVGCVVRGKYFDDAIRRFILSHPHPVVVNVGCGLDTRYQRIGNDQTAVFYELDLPEVIDLRRKLIPETDEDRYIAASLLETGWMDALKKQHPEGQFIFVVEGVLMYFYEEQVKTVLKHIAERFSGGELWFDVCGKMMVKSGAKPDSLRKSAAEIRSGISDGHEVESWVPALELIEQACYQKFFTERWGTVMRLFARFPRFSCKFSSLLGYRIK</sequence>
<dbReference type="RefSeq" id="WP_412441558.1">
    <property type="nucleotide sequence ID" value="NZ_CACRUT010000031.1"/>
</dbReference>
<dbReference type="Pfam" id="PF04072">
    <property type="entry name" value="LCM"/>
    <property type="match status" value="1"/>
</dbReference>
<dbReference type="AlphaFoldDB" id="A0A6N3GPT4"/>
<name>A0A6N3GPT4_9BACT</name>
<dbReference type="InterPro" id="IPR016874">
    <property type="entry name" value="TcmP-like"/>
</dbReference>
<dbReference type="EMBL" id="CACRUT010000031">
    <property type="protein sequence ID" value="VYU66110.1"/>
    <property type="molecule type" value="Genomic_DNA"/>
</dbReference>
<evidence type="ECO:0000313" key="3">
    <source>
        <dbReference type="EMBL" id="VYU66110.1"/>
    </source>
</evidence>
<keyword evidence="1 3" id="KW-0489">Methyltransferase</keyword>